<dbReference type="KEGG" id="mthd:A3224_15005"/>
<dbReference type="GeneID" id="76609338"/>
<gene>
    <name evidence="1" type="ORF">A3224_15005</name>
</gene>
<accession>A0A143HPV5</accession>
<reference evidence="2" key="1">
    <citation type="submission" date="2016-03" db="EMBL/GenBank/DDBJ databases">
        <authorList>
            <person name="Lee Y.-S."/>
            <person name="Choi Y.-L."/>
        </authorList>
    </citation>
    <scope>NUCLEOTIDE SEQUENCE [LARGE SCALE GENOMIC DNA]</scope>
    <source>
        <strain evidence="2">DAU221</strain>
    </source>
</reference>
<sequence length="122" mass="13915">MKVKCIKLLDEQTGESLDSSSWLTVGKVYHVLSINMQHGLPVKFQLVGDDNQTPAYHDANQFEVVTKTIPAGWLIDFESESYFKLAPKAWSKPGFWEDYFDGMPEAVELFNTEKEKIIQSDP</sequence>
<evidence type="ECO:0000313" key="2">
    <source>
        <dbReference type="Proteomes" id="UP000076077"/>
    </source>
</evidence>
<keyword evidence="2" id="KW-1185">Reference proteome</keyword>
<dbReference type="AlphaFoldDB" id="A0A143HPV5"/>
<dbReference type="OrthoDB" id="6657668at2"/>
<evidence type="ECO:0000313" key="1">
    <source>
        <dbReference type="EMBL" id="AMX03718.1"/>
    </source>
</evidence>
<dbReference type="Proteomes" id="UP000076077">
    <property type="component" value="Chromosome"/>
</dbReference>
<organism evidence="1 2">
    <name type="scientific">Microbulbifer thermotolerans</name>
    <dbReference type="NCBI Taxonomy" id="252514"/>
    <lineage>
        <taxon>Bacteria</taxon>
        <taxon>Pseudomonadati</taxon>
        <taxon>Pseudomonadota</taxon>
        <taxon>Gammaproteobacteria</taxon>
        <taxon>Cellvibrionales</taxon>
        <taxon>Microbulbiferaceae</taxon>
        <taxon>Microbulbifer</taxon>
    </lineage>
</organism>
<name>A0A143HPV5_MICTH</name>
<protein>
    <submittedName>
        <fullName evidence="1">Uncharacterized protein</fullName>
    </submittedName>
</protein>
<dbReference type="RefSeq" id="WP_067156464.1">
    <property type="nucleotide sequence ID" value="NZ_CP014864.1"/>
</dbReference>
<proteinExistence type="predicted"/>
<dbReference type="EMBL" id="CP014864">
    <property type="protein sequence ID" value="AMX03718.1"/>
    <property type="molecule type" value="Genomic_DNA"/>
</dbReference>